<dbReference type="SUPFAM" id="SSF55781">
    <property type="entry name" value="GAF domain-like"/>
    <property type="match status" value="1"/>
</dbReference>
<dbReference type="Proteomes" id="UP000637074">
    <property type="component" value="Unassembled WGS sequence"/>
</dbReference>
<keyword evidence="3" id="KW-0804">Transcription</keyword>
<dbReference type="Pfam" id="PF09339">
    <property type="entry name" value="HTH_IclR"/>
    <property type="match status" value="1"/>
</dbReference>
<evidence type="ECO:0000259" key="5">
    <source>
        <dbReference type="PROSITE" id="PS51078"/>
    </source>
</evidence>
<dbReference type="SMART" id="SM00346">
    <property type="entry name" value="HTH_ICLR"/>
    <property type="match status" value="1"/>
</dbReference>
<feature type="domain" description="IclR-ED" evidence="5">
    <location>
        <begin position="72"/>
        <end position="250"/>
    </location>
</feature>
<evidence type="ECO:0000256" key="3">
    <source>
        <dbReference type="ARBA" id="ARBA00023163"/>
    </source>
</evidence>
<feature type="domain" description="HTH iclR-type" evidence="4">
    <location>
        <begin position="10"/>
        <end position="71"/>
    </location>
</feature>
<organism evidence="6 7">
    <name type="scientific">Neobacillus kokaensis</name>
    <dbReference type="NCBI Taxonomy" id="2759023"/>
    <lineage>
        <taxon>Bacteria</taxon>
        <taxon>Bacillati</taxon>
        <taxon>Bacillota</taxon>
        <taxon>Bacilli</taxon>
        <taxon>Bacillales</taxon>
        <taxon>Bacillaceae</taxon>
        <taxon>Neobacillus</taxon>
    </lineage>
</organism>
<dbReference type="InterPro" id="IPR014757">
    <property type="entry name" value="Tscrpt_reg_IclR_C"/>
</dbReference>
<dbReference type="InterPro" id="IPR036390">
    <property type="entry name" value="WH_DNA-bd_sf"/>
</dbReference>
<dbReference type="PROSITE" id="PS51078">
    <property type="entry name" value="ICLR_ED"/>
    <property type="match status" value="1"/>
</dbReference>
<dbReference type="InterPro" id="IPR029016">
    <property type="entry name" value="GAF-like_dom_sf"/>
</dbReference>
<sequence>MDTEMSGHGIQSLELGIQILKKIAEENTPLSITEISELCEISKSKLHRYLTSLYRTGFLQRNESLQYFIGPALIQIGNNAVGPSDIKDIARPTLIKLREMFNETVFLSIWGGNGPYPIEIEESRRAINIGIQVGSKTSMVLTTSGRLFAAYLPEQETSYYLHKELLEHRLSIDDFQKELSAIKDTGYSVTEESLIPGIVAVGCPVFGKDGKITATISIVGIKGILDLSSQSELIKFLKNECMELSHLLRSKH</sequence>
<keyword evidence="2" id="KW-0238">DNA-binding</keyword>
<dbReference type="PANTHER" id="PTHR30136:SF8">
    <property type="entry name" value="TRANSCRIPTIONAL REGULATORY PROTEIN"/>
    <property type="match status" value="1"/>
</dbReference>
<dbReference type="EMBL" id="BNDS01000011">
    <property type="protein sequence ID" value="GHH99242.1"/>
    <property type="molecule type" value="Genomic_DNA"/>
</dbReference>
<dbReference type="Gene3D" id="3.30.450.40">
    <property type="match status" value="1"/>
</dbReference>
<dbReference type="PANTHER" id="PTHR30136">
    <property type="entry name" value="HELIX-TURN-HELIX TRANSCRIPTIONAL REGULATOR, ICLR FAMILY"/>
    <property type="match status" value="1"/>
</dbReference>
<evidence type="ECO:0000313" key="7">
    <source>
        <dbReference type="Proteomes" id="UP000637074"/>
    </source>
</evidence>
<dbReference type="SUPFAM" id="SSF46785">
    <property type="entry name" value="Winged helix' DNA-binding domain"/>
    <property type="match status" value="1"/>
</dbReference>
<dbReference type="Gene3D" id="1.10.10.10">
    <property type="entry name" value="Winged helix-like DNA-binding domain superfamily/Winged helix DNA-binding domain"/>
    <property type="match status" value="1"/>
</dbReference>
<name>A0ABQ3N3G5_9BACI</name>
<proteinExistence type="predicted"/>
<dbReference type="InterPro" id="IPR036388">
    <property type="entry name" value="WH-like_DNA-bd_sf"/>
</dbReference>
<comment type="caution">
    <text evidence="6">The sequence shown here is derived from an EMBL/GenBank/DDBJ whole genome shotgun (WGS) entry which is preliminary data.</text>
</comment>
<dbReference type="PROSITE" id="PS51077">
    <property type="entry name" value="HTH_ICLR"/>
    <property type="match status" value="1"/>
</dbReference>
<protein>
    <submittedName>
        <fullName evidence="6">Transcriptional regulator</fullName>
    </submittedName>
</protein>
<keyword evidence="1" id="KW-0805">Transcription regulation</keyword>
<dbReference type="InterPro" id="IPR005471">
    <property type="entry name" value="Tscrpt_reg_IclR_N"/>
</dbReference>
<evidence type="ECO:0000256" key="2">
    <source>
        <dbReference type="ARBA" id="ARBA00023125"/>
    </source>
</evidence>
<evidence type="ECO:0000259" key="4">
    <source>
        <dbReference type="PROSITE" id="PS51077"/>
    </source>
</evidence>
<dbReference type="RefSeq" id="WP_191273820.1">
    <property type="nucleotide sequence ID" value="NZ_BNDS01000011.1"/>
</dbReference>
<dbReference type="Pfam" id="PF01614">
    <property type="entry name" value="IclR_C"/>
    <property type="match status" value="1"/>
</dbReference>
<accession>A0ABQ3N3G5</accession>
<gene>
    <name evidence="6" type="ORF">AM1BK_27850</name>
</gene>
<reference evidence="6 7" key="1">
    <citation type="journal article" date="2022" name="Int. J. Syst. Evol. Microbiol.">
        <title>Neobacillus kokaensis sp. nov., isolated from soil.</title>
        <authorList>
            <person name="Yuki K."/>
            <person name="Matsubara H."/>
            <person name="Yamaguchi S."/>
        </authorList>
    </citation>
    <scope>NUCLEOTIDE SEQUENCE [LARGE SCALE GENOMIC DNA]</scope>
    <source>
        <strain evidence="6 7">LOB 377</strain>
    </source>
</reference>
<evidence type="ECO:0000313" key="6">
    <source>
        <dbReference type="EMBL" id="GHH99242.1"/>
    </source>
</evidence>
<dbReference type="InterPro" id="IPR050707">
    <property type="entry name" value="HTH_MetabolicPath_Reg"/>
</dbReference>
<evidence type="ECO:0000256" key="1">
    <source>
        <dbReference type="ARBA" id="ARBA00023015"/>
    </source>
</evidence>
<keyword evidence="7" id="KW-1185">Reference proteome</keyword>